<keyword evidence="3" id="KW-1185">Reference proteome</keyword>
<dbReference type="Proteomes" id="UP001228049">
    <property type="component" value="Unassembled WGS sequence"/>
</dbReference>
<comment type="caution">
    <text evidence="2">The sequence shown here is derived from an EMBL/GenBank/DDBJ whole genome shotgun (WGS) entry which is preliminary data.</text>
</comment>
<name>A0AAD9BQE7_DISEL</name>
<evidence type="ECO:0000256" key="1">
    <source>
        <dbReference type="SAM" id="MobiDB-lite"/>
    </source>
</evidence>
<feature type="compositionally biased region" description="Polar residues" evidence="1">
    <location>
        <begin position="27"/>
        <end position="43"/>
    </location>
</feature>
<gene>
    <name evidence="2" type="ORF">KUDE01_030780</name>
</gene>
<proteinExistence type="predicted"/>
<sequence length="107" mass="11607">MFESEEGDNRLTEWGGAPTHLVPISPASDTLSGARLTDSQEMASPSAGREVPDASPQDEPEPSAQPHPEPACLEAQKWIEVSEETLREAHGPAATAPRDRHVHYWGI</sequence>
<protein>
    <submittedName>
        <fullName evidence="2">Phenol hydroxylase P2 protein</fullName>
    </submittedName>
</protein>
<feature type="region of interest" description="Disordered" evidence="1">
    <location>
        <begin position="86"/>
        <end position="107"/>
    </location>
</feature>
<dbReference type="AlphaFoldDB" id="A0AAD9BQE7"/>
<accession>A0AAD9BQE7</accession>
<evidence type="ECO:0000313" key="3">
    <source>
        <dbReference type="Proteomes" id="UP001228049"/>
    </source>
</evidence>
<feature type="region of interest" description="Disordered" evidence="1">
    <location>
        <begin position="1"/>
        <end position="72"/>
    </location>
</feature>
<evidence type="ECO:0000313" key="2">
    <source>
        <dbReference type="EMBL" id="KAK1887068.1"/>
    </source>
</evidence>
<dbReference type="EMBL" id="JASDAP010000020">
    <property type="protein sequence ID" value="KAK1887068.1"/>
    <property type="molecule type" value="Genomic_DNA"/>
</dbReference>
<reference evidence="2" key="1">
    <citation type="submission" date="2023-04" db="EMBL/GenBank/DDBJ databases">
        <title>Chromosome-level genome of Chaenocephalus aceratus.</title>
        <authorList>
            <person name="Park H."/>
        </authorList>
    </citation>
    <scope>NUCLEOTIDE SEQUENCE</scope>
    <source>
        <strain evidence="2">DE</strain>
        <tissue evidence="2">Muscle</tissue>
    </source>
</reference>
<organism evidence="2 3">
    <name type="scientific">Dissostichus eleginoides</name>
    <name type="common">Patagonian toothfish</name>
    <name type="synonym">Dissostichus amissus</name>
    <dbReference type="NCBI Taxonomy" id="100907"/>
    <lineage>
        <taxon>Eukaryota</taxon>
        <taxon>Metazoa</taxon>
        <taxon>Chordata</taxon>
        <taxon>Craniata</taxon>
        <taxon>Vertebrata</taxon>
        <taxon>Euteleostomi</taxon>
        <taxon>Actinopterygii</taxon>
        <taxon>Neopterygii</taxon>
        <taxon>Teleostei</taxon>
        <taxon>Neoteleostei</taxon>
        <taxon>Acanthomorphata</taxon>
        <taxon>Eupercaria</taxon>
        <taxon>Perciformes</taxon>
        <taxon>Notothenioidei</taxon>
        <taxon>Nototheniidae</taxon>
        <taxon>Dissostichus</taxon>
    </lineage>
</organism>